<sequence>MKNKIFFTLLLLILLQSCNGTQYDTDYIIEKYNEEDFSCLKGAFVNIRGGKHDDLLCLLISSTANIKCNPYIVKINYDSGEIVTINDTLPKRDCNGYFTNNQIKNFTKCFLKYKFQVLAVDLDGNVYINPGQQGHPTLLRKVPNSTPEDIKDFKLYKDKWYIRNE</sequence>
<accession>A0ABY4KD93</accession>
<feature type="signal peptide" evidence="1">
    <location>
        <begin position="1"/>
        <end position="22"/>
    </location>
</feature>
<dbReference type="EMBL" id="CP096205">
    <property type="protein sequence ID" value="UPQ78694.1"/>
    <property type="molecule type" value="Genomic_DNA"/>
</dbReference>
<evidence type="ECO:0008006" key="4">
    <source>
        <dbReference type="Google" id="ProtNLM"/>
    </source>
</evidence>
<protein>
    <recommendedName>
        <fullName evidence="4">Lipoprotein</fullName>
    </recommendedName>
</protein>
<evidence type="ECO:0000313" key="2">
    <source>
        <dbReference type="EMBL" id="UPQ78694.1"/>
    </source>
</evidence>
<evidence type="ECO:0000313" key="3">
    <source>
        <dbReference type="Proteomes" id="UP000830583"/>
    </source>
</evidence>
<name>A0ABY4KD93_9FLAO</name>
<organism evidence="2 3">
    <name type="scientific">Flavobacterium azooxidireducens</name>
    <dbReference type="NCBI Taxonomy" id="1871076"/>
    <lineage>
        <taxon>Bacteria</taxon>
        <taxon>Pseudomonadati</taxon>
        <taxon>Bacteroidota</taxon>
        <taxon>Flavobacteriia</taxon>
        <taxon>Flavobacteriales</taxon>
        <taxon>Flavobacteriaceae</taxon>
        <taxon>Flavobacterium</taxon>
    </lineage>
</organism>
<keyword evidence="1" id="KW-0732">Signal</keyword>
<feature type="chain" id="PRO_5046171769" description="Lipoprotein" evidence="1">
    <location>
        <begin position="23"/>
        <end position="165"/>
    </location>
</feature>
<evidence type="ECO:0000256" key="1">
    <source>
        <dbReference type="SAM" id="SignalP"/>
    </source>
</evidence>
<gene>
    <name evidence="2" type="ORF">M0M57_13835</name>
</gene>
<proteinExistence type="predicted"/>
<dbReference type="Proteomes" id="UP000830583">
    <property type="component" value="Chromosome"/>
</dbReference>
<keyword evidence="3" id="KW-1185">Reference proteome</keyword>
<dbReference type="RefSeq" id="WP_248433642.1">
    <property type="nucleotide sequence ID" value="NZ_CP096205.1"/>
</dbReference>
<reference evidence="2" key="1">
    <citation type="submission" date="2022-04" db="EMBL/GenBank/DDBJ databases">
        <title>Consumption of N2O by Flavobacterium azooxidireducens sp. nov. isolated from Decomposing Leaf Litter of Phragmites australis (Cav.).</title>
        <authorList>
            <person name="Behrendt U."/>
            <person name="Spanner T."/>
            <person name="Augustin J."/>
            <person name="Horn M.A."/>
            <person name="Kolb S."/>
            <person name="Ulrich A."/>
        </authorList>
    </citation>
    <scope>NUCLEOTIDE SEQUENCE</scope>
    <source>
        <strain evidence="2">IGB 4-14</strain>
    </source>
</reference>
<dbReference type="PROSITE" id="PS51257">
    <property type="entry name" value="PROKAR_LIPOPROTEIN"/>
    <property type="match status" value="1"/>
</dbReference>